<dbReference type="SMART" id="SM00184">
    <property type="entry name" value="RING"/>
    <property type="match status" value="1"/>
</dbReference>
<comment type="caution">
    <text evidence="6">The sequence shown here is derived from an EMBL/GenBank/DDBJ whole genome shotgun (WGS) entry which is preliminary data.</text>
</comment>
<keyword evidence="1" id="KW-0479">Metal-binding</keyword>
<reference evidence="6" key="1">
    <citation type="journal article" date="2019" name="bioRxiv">
        <title>The Genome of the Zebra Mussel, Dreissena polymorpha: A Resource for Invasive Species Research.</title>
        <authorList>
            <person name="McCartney M.A."/>
            <person name="Auch B."/>
            <person name="Kono T."/>
            <person name="Mallez S."/>
            <person name="Zhang Y."/>
            <person name="Obille A."/>
            <person name="Becker A."/>
            <person name="Abrahante J.E."/>
            <person name="Garbe J."/>
            <person name="Badalamenti J.P."/>
            <person name="Herman A."/>
            <person name="Mangelson H."/>
            <person name="Liachko I."/>
            <person name="Sullivan S."/>
            <person name="Sone E.D."/>
            <person name="Koren S."/>
            <person name="Silverstein K.A.T."/>
            <person name="Beckman K.B."/>
            <person name="Gohl D.M."/>
        </authorList>
    </citation>
    <scope>NUCLEOTIDE SEQUENCE</scope>
    <source>
        <strain evidence="6">Duluth1</strain>
        <tissue evidence="6">Whole animal</tissue>
    </source>
</reference>
<evidence type="ECO:0000256" key="3">
    <source>
        <dbReference type="ARBA" id="ARBA00022833"/>
    </source>
</evidence>
<evidence type="ECO:0000259" key="5">
    <source>
        <dbReference type="PROSITE" id="PS50089"/>
    </source>
</evidence>
<dbReference type="AlphaFoldDB" id="A0A9D4KKH9"/>
<sequence length="176" mass="19778">MDLVSKIKESLSCTICKNIFYIPVQSPCGHTFCQQCIHAYIVKSAKIDGYDITDYTENRTPNFKPKNNKVGCPFKGCNYVFEAHEHHKPIQDCAASFYNHVQTQTILELCVGKSDPEQALCSLCEDVGIMMKASHVCFGHVQLHCVKCQFIHDQLYDGCVSVSVDDSSGILAERQY</sequence>
<dbReference type="InterPro" id="IPR001841">
    <property type="entry name" value="Znf_RING"/>
</dbReference>
<dbReference type="Proteomes" id="UP000828390">
    <property type="component" value="Unassembled WGS sequence"/>
</dbReference>
<proteinExistence type="predicted"/>
<organism evidence="6 7">
    <name type="scientific">Dreissena polymorpha</name>
    <name type="common">Zebra mussel</name>
    <name type="synonym">Mytilus polymorpha</name>
    <dbReference type="NCBI Taxonomy" id="45954"/>
    <lineage>
        <taxon>Eukaryota</taxon>
        <taxon>Metazoa</taxon>
        <taxon>Spiralia</taxon>
        <taxon>Lophotrochozoa</taxon>
        <taxon>Mollusca</taxon>
        <taxon>Bivalvia</taxon>
        <taxon>Autobranchia</taxon>
        <taxon>Heteroconchia</taxon>
        <taxon>Euheterodonta</taxon>
        <taxon>Imparidentia</taxon>
        <taxon>Neoheterodontei</taxon>
        <taxon>Myida</taxon>
        <taxon>Dreissenoidea</taxon>
        <taxon>Dreissenidae</taxon>
        <taxon>Dreissena</taxon>
    </lineage>
</organism>
<accession>A0A9D4KKH9</accession>
<dbReference type="SUPFAM" id="SSF57850">
    <property type="entry name" value="RING/U-box"/>
    <property type="match status" value="1"/>
</dbReference>
<keyword evidence="3" id="KW-0862">Zinc</keyword>
<gene>
    <name evidence="6" type="ORF">DPMN_115047</name>
</gene>
<dbReference type="GO" id="GO:0008270">
    <property type="term" value="F:zinc ion binding"/>
    <property type="evidence" value="ECO:0007669"/>
    <property type="project" value="UniProtKB-KW"/>
</dbReference>
<evidence type="ECO:0000256" key="2">
    <source>
        <dbReference type="ARBA" id="ARBA00022771"/>
    </source>
</evidence>
<evidence type="ECO:0000256" key="4">
    <source>
        <dbReference type="PROSITE-ProRule" id="PRU00175"/>
    </source>
</evidence>
<dbReference type="Gene3D" id="3.30.40.10">
    <property type="entry name" value="Zinc/RING finger domain, C3HC4 (zinc finger)"/>
    <property type="match status" value="1"/>
</dbReference>
<evidence type="ECO:0000313" key="7">
    <source>
        <dbReference type="Proteomes" id="UP000828390"/>
    </source>
</evidence>
<dbReference type="PROSITE" id="PS50089">
    <property type="entry name" value="ZF_RING_2"/>
    <property type="match status" value="1"/>
</dbReference>
<evidence type="ECO:0000313" key="6">
    <source>
        <dbReference type="EMBL" id="KAH3841580.1"/>
    </source>
</evidence>
<name>A0A9D4KKH9_DREPO</name>
<dbReference type="Pfam" id="PF13445">
    <property type="entry name" value="zf-RING_UBOX"/>
    <property type="match status" value="1"/>
</dbReference>
<dbReference type="InterPro" id="IPR013083">
    <property type="entry name" value="Znf_RING/FYVE/PHD"/>
</dbReference>
<dbReference type="PROSITE" id="PS00518">
    <property type="entry name" value="ZF_RING_1"/>
    <property type="match status" value="1"/>
</dbReference>
<keyword evidence="2 4" id="KW-0863">Zinc-finger</keyword>
<feature type="domain" description="RING-type" evidence="5">
    <location>
        <begin position="13"/>
        <end position="73"/>
    </location>
</feature>
<evidence type="ECO:0000256" key="1">
    <source>
        <dbReference type="ARBA" id="ARBA00022723"/>
    </source>
</evidence>
<keyword evidence="7" id="KW-1185">Reference proteome</keyword>
<reference evidence="6" key="2">
    <citation type="submission" date="2020-11" db="EMBL/GenBank/DDBJ databases">
        <authorList>
            <person name="McCartney M.A."/>
            <person name="Auch B."/>
            <person name="Kono T."/>
            <person name="Mallez S."/>
            <person name="Becker A."/>
            <person name="Gohl D.M."/>
            <person name="Silverstein K.A.T."/>
            <person name="Koren S."/>
            <person name="Bechman K.B."/>
            <person name="Herman A."/>
            <person name="Abrahante J.E."/>
            <person name="Garbe J."/>
        </authorList>
    </citation>
    <scope>NUCLEOTIDE SEQUENCE</scope>
    <source>
        <strain evidence="6">Duluth1</strain>
        <tissue evidence="6">Whole animal</tissue>
    </source>
</reference>
<dbReference type="InterPro" id="IPR027370">
    <property type="entry name" value="Znf-RING_euk"/>
</dbReference>
<dbReference type="EMBL" id="JAIWYP010000004">
    <property type="protein sequence ID" value="KAH3841580.1"/>
    <property type="molecule type" value="Genomic_DNA"/>
</dbReference>
<protein>
    <recommendedName>
        <fullName evidence="5">RING-type domain-containing protein</fullName>
    </recommendedName>
</protein>
<dbReference type="InterPro" id="IPR017907">
    <property type="entry name" value="Znf_RING_CS"/>
</dbReference>